<feature type="domain" description="DUF3592" evidence="2">
    <location>
        <begin position="49"/>
        <end position="136"/>
    </location>
</feature>
<keyword evidence="1" id="KW-0472">Membrane</keyword>
<comment type="caution">
    <text evidence="3">The sequence shown here is derived from an EMBL/GenBank/DDBJ whole genome shotgun (WGS) entry which is preliminary data.</text>
</comment>
<feature type="transmembrane region" description="Helical" evidence="1">
    <location>
        <begin position="12"/>
        <end position="31"/>
    </location>
</feature>
<accession>A0ABW0KP28</accession>
<name>A0ABW0KP28_9BACT</name>
<reference evidence="4" key="1">
    <citation type="journal article" date="2019" name="Int. J. Syst. Evol. Microbiol.">
        <title>The Global Catalogue of Microorganisms (GCM) 10K type strain sequencing project: providing services to taxonomists for standard genome sequencing and annotation.</title>
        <authorList>
            <consortium name="The Broad Institute Genomics Platform"/>
            <consortium name="The Broad Institute Genome Sequencing Center for Infectious Disease"/>
            <person name="Wu L."/>
            <person name="Ma J."/>
        </authorList>
    </citation>
    <scope>NUCLEOTIDE SEQUENCE [LARGE SCALE GENOMIC DNA]</scope>
    <source>
        <strain evidence="4">CGMCC 4.1469</strain>
    </source>
</reference>
<keyword evidence="1" id="KW-1133">Transmembrane helix</keyword>
<keyword evidence="1" id="KW-0812">Transmembrane</keyword>
<keyword evidence="4" id="KW-1185">Reference proteome</keyword>
<evidence type="ECO:0000313" key="3">
    <source>
        <dbReference type="EMBL" id="MFC5454457.1"/>
    </source>
</evidence>
<evidence type="ECO:0000259" key="2">
    <source>
        <dbReference type="Pfam" id="PF12158"/>
    </source>
</evidence>
<sequence>MSQNQFASHSGRLWLCMMGLFLIVAGSFFAWRMWLSYEKAQITRQWSQVSCRILSSRVVSERPTPHSDPAHRVEVRYEYEVGGVKHHSTRIRQVEAAPTLHFDDAVQKQQMYPAGSAQTCWVNPAKPDEAVLQHGSRAALYSIWFPLLFVAGGFGMVGGALRQRAGKQMSCE</sequence>
<protein>
    <submittedName>
        <fullName evidence="3">DUF3592 domain-containing protein</fullName>
    </submittedName>
</protein>
<dbReference type="EMBL" id="JBHSMQ010000002">
    <property type="protein sequence ID" value="MFC5454457.1"/>
    <property type="molecule type" value="Genomic_DNA"/>
</dbReference>
<feature type="transmembrane region" description="Helical" evidence="1">
    <location>
        <begin position="138"/>
        <end position="161"/>
    </location>
</feature>
<evidence type="ECO:0000313" key="4">
    <source>
        <dbReference type="Proteomes" id="UP001596052"/>
    </source>
</evidence>
<dbReference type="Pfam" id="PF12158">
    <property type="entry name" value="DUF3592"/>
    <property type="match status" value="1"/>
</dbReference>
<proteinExistence type="predicted"/>
<dbReference type="Proteomes" id="UP001596052">
    <property type="component" value="Unassembled WGS sequence"/>
</dbReference>
<organism evidence="3 4">
    <name type="scientific">Prosthecobacter fluviatilis</name>
    <dbReference type="NCBI Taxonomy" id="445931"/>
    <lineage>
        <taxon>Bacteria</taxon>
        <taxon>Pseudomonadati</taxon>
        <taxon>Verrucomicrobiota</taxon>
        <taxon>Verrucomicrobiia</taxon>
        <taxon>Verrucomicrobiales</taxon>
        <taxon>Verrucomicrobiaceae</taxon>
        <taxon>Prosthecobacter</taxon>
    </lineage>
</organism>
<gene>
    <name evidence="3" type="ORF">ACFQDI_06275</name>
</gene>
<dbReference type="InterPro" id="IPR021994">
    <property type="entry name" value="DUF3592"/>
</dbReference>
<evidence type="ECO:0000256" key="1">
    <source>
        <dbReference type="SAM" id="Phobius"/>
    </source>
</evidence>
<dbReference type="RefSeq" id="WP_377164558.1">
    <property type="nucleotide sequence ID" value="NZ_JBHSMQ010000002.1"/>
</dbReference>